<evidence type="ECO:0000313" key="2">
    <source>
        <dbReference type="EMBL" id="SVC00909.1"/>
    </source>
</evidence>
<evidence type="ECO:0000259" key="1">
    <source>
        <dbReference type="Pfam" id="PF12697"/>
    </source>
</evidence>
<gene>
    <name evidence="2" type="ORF">METZ01_LOCUS253763</name>
</gene>
<reference evidence="2" key="1">
    <citation type="submission" date="2018-05" db="EMBL/GenBank/DDBJ databases">
        <authorList>
            <person name="Lanie J.A."/>
            <person name="Ng W.-L."/>
            <person name="Kazmierczak K.M."/>
            <person name="Andrzejewski T.M."/>
            <person name="Davidsen T.M."/>
            <person name="Wayne K.J."/>
            <person name="Tettelin H."/>
            <person name="Glass J.I."/>
            <person name="Rusch D."/>
            <person name="Podicherti R."/>
            <person name="Tsui H.-C.T."/>
            <person name="Winkler M.E."/>
        </authorList>
    </citation>
    <scope>NUCLEOTIDE SEQUENCE</scope>
</reference>
<dbReference type="EMBL" id="UINC01068343">
    <property type="protein sequence ID" value="SVC00909.1"/>
    <property type="molecule type" value="Genomic_DNA"/>
</dbReference>
<feature type="domain" description="AB hydrolase-1" evidence="1">
    <location>
        <begin position="14"/>
        <end position="221"/>
    </location>
</feature>
<dbReference type="Gene3D" id="3.40.50.1820">
    <property type="entry name" value="alpha/beta hydrolase"/>
    <property type="match status" value="1"/>
</dbReference>
<organism evidence="2">
    <name type="scientific">marine metagenome</name>
    <dbReference type="NCBI Taxonomy" id="408172"/>
    <lineage>
        <taxon>unclassified sequences</taxon>
        <taxon>metagenomes</taxon>
        <taxon>ecological metagenomes</taxon>
    </lineage>
</organism>
<feature type="non-terminal residue" evidence="2">
    <location>
        <position position="1"/>
    </location>
</feature>
<protein>
    <recommendedName>
        <fullName evidence="1">AB hydrolase-1 domain-containing protein</fullName>
    </recommendedName>
</protein>
<dbReference type="InterPro" id="IPR029058">
    <property type="entry name" value="AB_hydrolase_fold"/>
</dbReference>
<dbReference type="AlphaFoldDB" id="A0A382INR8"/>
<accession>A0A382INR8</accession>
<sequence length="235" mass="26238">LSSTPHLATTPATHRYDADLHVKQLRQLIAELSLRNLVLMGSSLGGGLALRMLCTPWPDRPAMVGLILEDAAAYPQQIPSLLRAFQGRLGSLITAPWSRRVLLSLGIAQWVIKRSIRRAFADPDAIPPGLWERYLSLLTSSQRIRAAQETARNMVPSNMDWIVDAYSSVAWPTLVCWGRQDRVISPLYAQRLAEDLPQSRLHLIDDCGHAPHLEKPRQLAQTIGEWLCEVGGETR</sequence>
<dbReference type="InterPro" id="IPR000073">
    <property type="entry name" value="AB_hydrolase_1"/>
</dbReference>
<dbReference type="SUPFAM" id="SSF53474">
    <property type="entry name" value="alpha/beta-Hydrolases"/>
    <property type="match status" value="1"/>
</dbReference>
<proteinExistence type="predicted"/>
<name>A0A382INR8_9ZZZZ</name>
<dbReference type="Pfam" id="PF12697">
    <property type="entry name" value="Abhydrolase_6"/>
    <property type="match status" value="1"/>
</dbReference>
<dbReference type="PANTHER" id="PTHR46438">
    <property type="entry name" value="ALPHA/BETA-HYDROLASES SUPERFAMILY PROTEIN"/>
    <property type="match status" value="1"/>
</dbReference>